<protein>
    <submittedName>
        <fullName evidence="1">Uncharacterized protein</fullName>
    </submittedName>
</protein>
<evidence type="ECO:0000313" key="2">
    <source>
        <dbReference type="Proteomes" id="UP001519460"/>
    </source>
</evidence>
<dbReference type="AlphaFoldDB" id="A0ABD0K740"/>
<organism evidence="1 2">
    <name type="scientific">Batillaria attramentaria</name>
    <dbReference type="NCBI Taxonomy" id="370345"/>
    <lineage>
        <taxon>Eukaryota</taxon>
        <taxon>Metazoa</taxon>
        <taxon>Spiralia</taxon>
        <taxon>Lophotrochozoa</taxon>
        <taxon>Mollusca</taxon>
        <taxon>Gastropoda</taxon>
        <taxon>Caenogastropoda</taxon>
        <taxon>Sorbeoconcha</taxon>
        <taxon>Cerithioidea</taxon>
        <taxon>Batillariidae</taxon>
        <taxon>Batillaria</taxon>
    </lineage>
</organism>
<reference evidence="1 2" key="1">
    <citation type="journal article" date="2023" name="Sci. Data">
        <title>Genome assembly of the Korean intertidal mud-creeper Batillaria attramentaria.</title>
        <authorList>
            <person name="Patra A.K."/>
            <person name="Ho P.T."/>
            <person name="Jun S."/>
            <person name="Lee S.J."/>
            <person name="Kim Y."/>
            <person name="Won Y.J."/>
        </authorList>
    </citation>
    <scope>NUCLEOTIDE SEQUENCE [LARGE SCALE GENOMIC DNA]</scope>
    <source>
        <strain evidence="1">Wonlab-2016</strain>
    </source>
</reference>
<gene>
    <name evidence="1" type="ORF">BaRGS_00026066</name>
</gene>
<comment type="caution">
    <text evidence="1">The sequence shown here is derived from an EMBL/GenBank/DDBJ whole genome shotgun (WGS) entry which is preliminary data.</text>
</comment>
<sequence length="82" mass="9245">MDFKRSLARHREEDKACRRVRVTPEGCEDVYSPRSAAFPALWPPRQHLISAGPRGWPYLPVHGPISAAAIARPTASLHFTWP</sequence>
<evidence type="ECO:0000313" key="1">
    <source>
        <dbReference type="EMBL" id="KAK7482657.1"/>
    </source>
</evidence>
<proteinExistence type="predicted"/>
<dbReference type="Proteomes" id="UP001519460">
    <property type="component" value="Unassembled WGS sequence"/>
</dbReference>
<keyword evidence="2" id="KW-1185">Reference proteome</keyword>
<accession>A0ABD0K740</accession>
<name>A0ABD0K740_9CAEN</name>
<dbReference type="EMBL" id="JACVVK020000240">
    <property type="protein sequence ID" value="KAK7482657.1"/>
    <property type="molecule type" value="Genomic_DNA"/>
</dbReference>